<sequence length="82" mass="9173">MPRSTHTSRLGLTTSEAARHLGVSLSTVRRWSDMGYLRGYRTPGGQRRFPVQELDEFVHSLEEPTATGRFVRSDALEGDGPQ</sequence>
<dbReference type="CDD" id="cd04762">
    <property type="entry name" value="HTH_MerR-trunc"/>
    <property type="match status" value="1"/>
</dbReference>
<accession>A0A5B8U0W3</accession>
<dbReference type="InterPro" id="IPR010093">
    <property type="entry name" value="SinI_DNA-bd"/>
</dbReference>
<dbReference type="EMBL" id="CP042430">
    <property type="protein sequence ID" value="QEC46631.1"/>
    <property type="molecule type" value="Genomic_DNA"/>
</dbReference>
<keyword evidence="3" id="KW-1185">Reference proteome</keyword>
<organism evidence="2 3">
    <name type="scientific">Baekduia soli</name>
    <dbReference type="NCBI Taxonomy" id="496014"/>
    <lineage>
        <taxon>Bacteria</taxon>
        <taxon>Bacillati</taxon>
        <taxon>Actinomycetota</taxon>
        <taxon>Thermoleophilia</taxon>
        <taxon>Solirubrobacterales</taxon>
        <taxon>Baekduiaceae</taxon>
        <taxon>Baekduia</taxon>
    </lineage>
</organism>
<dbReference type="SUPFAM" id="SSF46955">
    <property type="entry name" value="Putative DNA-binding domain"/>
    <property type="match status" value="1"/>
</dbReference>
<dbReference type="AlphaFoldDB" id="A0A5B8U0W3"/>
<dbReference type="GO" id="GO:0003677">
    <property type="term" value="F:DNA binding"/>
    <property type="evidence" value="ECO:0007669"/>
    <property type="project" value="InterPro"/>
</dbReference>
<gene>
    <name evidence="2" type="ORF">FSW04_02895</name>
</gene>
<feature type="domain" description="Helix-turn-helix" evidence="1">
    <location>
        <begin position="12"/>
        <end position="58"/>
    </location>
</feature>
<dbReference type="NCBIfam" id="TIGR01764">
    <property type="entry name" value="excise"/>
    <property type="match status" value="1"/>
</dbReference>
<protein>
    <submittedName>
        <fullName evidence="2">Helix-turn-helix domain-containing protein</fullName>
    </submittedName>
</protein>
<evidence type="ECO:0000313" key="2">
    <source>
        <dbReference type="EMBL" id="QEC46631.1"/>
    </source>
</evidence>
<evidence type="ECO:0000259" key="1">
    <source>
        <dbReference type="Pfam" id="PF12728"/>
    </source>
</evidence>
<dbReference type="Gene3D" id="1.10.1660.10">
    <property type="match status" value="1"/>
</dbReference>
<dbReference type="InterPro" id="IPR041657">
    <property type="entry name" value="HTH_17"/>
</dbReference>
<dbReference type="Pfam" id="PF12728">
    <property type="entry name" value="HTH_17"/>
    <property type="match status" value="1"/>
</dbReference>
<dbReference type="InterPro" id="IPR009061">
    <property type="entry name" value="DNA-bd_dom_put_sf"/>
</dbReference>
<reference evidence="2 3" key="1">
    <citation type="journal article" date="2018" name="J. Microbiol.">
        <title>Baekduia soli gen. nov., sp. nov., a novel bacterium isolated from the soil of Baekdu Mountain and proposal of a novel family name, Baekduiaceae fam. nov.</title>
        <authorList>
            <person name="An D.S."/>
            <person name="Siddiqi M.Z."/>
            <person name="Kim K.H."/>
            <person name="Yu H.S."/>
            <person name="Im W.T."/>
        </authorList>
    </citation>
    <scope>NUCLEOTIDE SEQUENCE [LARGE SCALE GENOMIC DNA]</scope>
    <source>
        <strain evidence="2 3">BR7-21</strain>
    </source>
</reference>
<evidence type="ECO:0000313" key="3">
    <source>
        <dbReference type="Proteomes" id="UP000321805"/>
    </source>
</evidence>
<dbReference type="OrthoDB" id="3431031at2"/>
<proteinExistence type="predicted"/>
<name>A0A5B8U0W3_9ACTN</name>
<dbReference type="RefSeq" id="WP_146916065.1">
    <property type="nucleotide sequence ID" value="NZ_CP042430.1"/>
</dbReference>
<dbReference type="Proteomes" id="UP000321805">
    <property type="component" value="Chromosome"/>
</dbReference>
<dbReference type="KEGG" id="bsol:FSW04_02895"/>